<organism evidence="2 3">
    <name type="scientific">Thalassotalea nanhaiensis</name>
    <dbReference type="NCBI Taxonomy" id="3065648"/>
    <lineage>
        <taxon>Bacteria</taxon>
        <taxon>Pseudomonadati</taxon>
        <taxon>Pseudomonadota</taxon>
        <taxon>Gammaproteobacteria</taxon>
        <taxon>Alteromonadales</taxon>
        <taxon>Colwelliaceae</taxon>
        <taxon>Thalassotalea</taxon>
    </lineage>
</organism>
<keyword evidence="1" id="KW-1133">Transmembrane helix</keyword>
<feature type="transmembrane region" description="Helical" evidence="1">
    <location>
        <begin position="323"/>
        <end position="344"/>
    </location>
</feature>
<reference evidence="3" key="1">
    <citation type="submission" date="2023-09" db="EMBL/GenBank/DDBJ databases">
        <authorList>
            <person name="Li S."/>
            <person name="Li X."/>
            <person name="Zhang C."/>
            <person name="Zhao Z."/>
        </authorList>
    </citation>
    <scope>NUCLEOTIDE SEQUENCE [LARGE SCALE GENOMIC DNA]</scope>
    <source>
        <strain evidence="3">SQ345</strain>
    </source>
</reference>
<evidence type="ECO:0000313" key="2">
    <source>
        <dbReference type="EMBL" id="WNC66883.1"/>
    </source>
</evidence>
<proteinExistence type="predicted"/>
<protein>
    <recommendedName>
        <fullName evidence="4">Protein BatD</fullName>
    </recommendedName>
</protein>
<dbReference type="RefSeq" id="WP_348386048.1">
    <property type="nucleotide sequence ID" value="NZ_CP134146.1"/>
</dbReference>
<evidence type="ECO:0000256" key="1">
    <source>
        <dbReference type="SAM" id="Phobius"/>
    </source>
</evidence>
<evidence type="ECO:0008006" key="4">
    <source>
        <dbReference type="Google" id="ProtNLM"/>
    </source>
</evidence>
<sequence>MINKSTFAITVNCLLMVKNAIRSNTTLIVLFAFLFSHANSVYANDLQQLVNSEQLTISANIKNADNIIAKQPVVIEIHIATNRWFAGGISVVPFAVEEVVMLANNEVVINGSKRINGETWATQLREITLYPMKAGTYTLPNIEVNISVNQASAPNASGKLYTDKLSFTAHMPPEMEPYDDYVVTSNLSINIEEGTESQQKIEIGNAITRTITLSAENVPAMMLPQLTKPELNGVSIYQKPATLTDRSNRGVLIGKRTESFTYYFEQVGDYTIAEQQFYWWNTVEQQLETVVVPEVTWSVVGDSSFRLSQYLDFSGKLFSLKTLMMTFITLLILTLLVTTVVATIRNKAALVHFYKKVSRQQYRKQKKQFLMALSNKDYQQACAMLYQIIDAEVDDIETLKQHFGYSKEKRTLIAQLLQTAYKTGVNNKTDFTVLQGNQLLKNNPNNNKTKDLNYKDFIKLNK</sequence>
<name>A0ABY9TF39_9GAMM</name>
<accession>A0ABY9TF39</accession>
<gene>
    <name evidence="2" type="ORF">RI845_10065</name>
</gene>
<dbReference type="EMBL" id="CP134146">
    <property type="protein sequence ID" value="WNC66883.1"/>
    <property type="molecule type" value="Genomic_DNA"/>
</dbReference>
<dbReference type="PANTHER" id="PTHR40940:SF1">
    <property type="entry name" value="PROTEIN BATD"/>
    <property type="match status" value="1"/>
</dbReference>
<keyword evidence="3" id="KW-1185">Reference proteome</keyword>
<dbReference type="PANTHER" id="PTHR40940">
    <property type="entry name" value="PROTEIN BATD-RELATED"/>
    <property type="match status" value="1"/>
</dbReference>
<dbReference type="Proteomes" id="UP001248581">
    <property type="component" value="Chromosome"/>
</dbReference>
<evidence type="ECO:0000313" key="3">
    <source>
        <dbReference type="Proteomes" id="UP001248581"/>
    </source>
</evidence>
<keyword evidence="1" id="KW-0812">Transmembrane</keyword>
<keyword evidence="1" id="KW-0472">Membrane</keyword>
<dbReference type="InterPro" id="IPR025738">
    <property type="entry name" value="BatD"/>
</dbReference>